<dbReference type="EMBL" id="QWKZ01000011">
    <property type="protein sequence ID" value="RIH88623.1"/>
    <property type="molecule type" value="Genomic_DNA"/>
</dbReference>
<feature type="coiled-coil region" evidence="1">
    <location>
        <begin position="468"/>
        <end position="502"/>
    </location>
</feature>
<dbReference type="Proteomes" id="UP000265800">
    <property type="component" value="Unassembled WGS sequence"/>
</dbReference>
<feature type="coiled-coil region" evidence="1">
    <location>
        <begin position="279"/>
        <end position="321"/>
    </location>
</feature>
<evidence type="ECO:0000313" key="2">
    <source>
        <dbReference type="EMBL" id="RIH88623.1"/>
    </source>
</evidence>
<gene>
    <name evidence="2" type="ORF">Mlute_00584</name>
</gene>
<evidence type="ECO:0000256" key="1">
    <source>
        <dbReference type="SAM" id="Coils"/>
    </source>
</evidence>
<evidence type="ECO:0000313" key="3">
    <source>
        <dbReference type="Proteomes" id="UP000265800"/>
    </source>
</evidence>
<feature type="coiled-coil region" evidence="1">
    <location>
        <begin position="217"/>
        <end position="251"/>
    </location>
</feature>
<proteinExistence type="predicted"/>
<keyword evidence="1" id="KW-0175">Coiled coil</keyword>
<comment type="caution">
    <text evidence="2">The sequence shown here is derived from an EMBL/GenBank/DDBJ whole genome shotgun (WGS) entry which is preliminary data.</text>
</comment>
<dbReference type="AlphaFoldDB" id="A0A399EY04"/>
<organism evidence="2 3">
    <name type="scientific">Meiothermus luteus</name>
    <dbReference type="NCBI Taxonomy" id="2026184"/>
    <lineage>
        <taxon>Bacteria</taxon>
        <taxon>Thermotogati</taxon>
        <taxon>Deinococcota</taxon>
        <taxon>Deinococci</taxon>
        <taxon>Thermales</taxon>
        <taxon>Thermaceae</taxon>
        <taxon>Meiothermus</taxon>
    </lineage>
</organism>
<name>A0A399EY04_9DEIN</name>
<feature type="coiled-coil region" evidence="1">
    <location>
        <begin position="152"/>
        <end position="189"/>
    </location>
</feature>
<sequence>MVLKDPTLEAPREVLVDDFDESALVLDLDFDSLTAEQQSRIREIDVAEDKRRLEGLCERYAAVLGLPPVAEELARLEAELASGNPLGERLGAFEEQLKKAYAEALSEARVRYEWLVERLRRLSLPQEKTASLRARLAALSETLQAGGLPSELPELERAAEELEAEERALREQRERQARLEQALATLRSEAEVSLSPFRGRPQVEAFLQALAYPEVSEEALQALRHQLSELLAQLAKEREEESLKRMGLKAQVQALPTLEILEPDRKNLLTRLEQGGGSLGELERAVGELMGRAQKLVAERLAALEARIRHLEQTLKESLIELKRPLQAAREALSQGRIADPRPLEQALSELYTARRNAIAEELARYEAVARSMAGLGGEELLEKVNQARAHLQSGELPDLSQVHALLGRLRQAQEALRKELSQRILALLEAYATHKSVGGETALRLKPLCDFLEAAAERLPRLGAGGLLEVRRALEEAERLGAQLAQEYAAAQSLMQELKQADLDSLLNVFDAPKQGPQGYPEALQPFLLRGVEAVALIEGGRLVCGQLPFAPKTAQVVFDELGNLAQELRGSPAQLSVISLPQWVLLLVPLGRKGLVVLAEKALLSRLLVLLERQREALKAL</sequence>
<keyword evidence="3" id="KW-1185">Reference proteome</keyword>
<accession>A0A399EY04</accession>
<reference evidence="2 3" key="1">
    <citation type="submission" date="2018-08" db="EMBL/GenBank/DDBJ databases">
        <title>Meiothermus luteus KCTC 52599 genome sequencing project.</title>
        <authorList>
            <person name="Da Costa M.S."/>
            <person name="Albuquerque L."/>
            <person name="Raposo P."/>
            <person name="Froufe H.J.C."/>
            <person name="Barroso C.S."/>
            <person name="Egas C."/>
        </authorList>
    </citation>
    <scope>NUCLEOTIDE SEQUENCE [LARGE SCALE GENOMIC DNA]</scope>
    <source>
        <strain evidence="2 3">KCTC 52599</strain>
    </source>
</reference>
<protein>
    <submittedName>
        <fullName evidence="2">Uncharacterized protein</fullName>
    </submittedName>
</protein>